<evidence type="ECO:0000313" key="3">
    <source>
        <dbReference type="EMBL" id="OBR64059.1"/>
    </source>
</evidence>
<proteinExistence type="predicted"/>
<dbReference type="PANTHER" id="PTHR43143">
    <property type="entry name" value="METALLOPHOSPHOESTERASE, CALCINEURIN SUPERFAMILY"/>
    <property type="match status" value="1"/>
</dbReference>
<dbReference type="STRING" id="1844972.A7K91_20420"/>
<dbReference type="Gene3D" id="3.60.21.10">
    <property type="match status" value="1"/>
</dbReference>
<reference evidence="3 4" key="1">
    <citation type="submission" date="2016-05" db="EMBL/GenBank/DDBJ databases">
        <title>Paenibacillus oryzae. sp. nov., isolated from the rice root.</title>
        <authorList>
            <person name="Zhang J."/>
            <person name="Zhang X."/>
        </authorList>
    </citation>
    <scope>NUCLEOTIDE SEQUENCE [LARGE SCALE GENOMIC DNA]</scope>
    <source>
        <strain evidence="3 4">1DrF-4</strain>
    </source>
</reference>
<dbReference type="InterPro" id="IPR004843">
    <property type="entry name" value="Calcineurin-like_PHP"/>
</dbReference>
<sequence>MRKKRVNASRIFGIMLILLFCSLNKTAAKNDEPQMTFSVLSDIHIVDLDKVSHHLFLEALKDHREINPQSSFLVLNGDITDGYREDYERLNQLLGQISHPAIHAAMGNHEYYQVWDRYQLGHKLNPDWTSGQAKELFLSYFNYGEVYHDFWLGGYHFIFLSGERYRDEDPAVREDAYLSQRQLQWLSERLNDEPASSAEPKRPAFVFVHQPLKHSLDGSALERGIVQHEQLRHILSKKHRQIILFTGHTHEDVEDTKQFRYDQFYMVGSGAVRQVVKNQSPCNKSESLVVEVYENRIVIKKREHLQKRWILPHDVIELK</sequence>
<dbReference type="RefSeq" id="WP_068685499.1">
    <property type="nucleotide sequence ID" value="NZ_LYPA01000067.1"/>
</dbReference>
<evidence type="ECO:0000313" key="4">
    <source>
        <dbReference type="Proteomes" id="UP000092024"/>
    </source>
</evidence>
<dbReference type="OrthoDB" id="1645838at2"/>
<dbReference type="GO" id="GO:0016787">
    <property type="term" value="F:hydrolase activity"/>
    <property type="evidence" value="ECO:0007669"/>
    <property type="project" value="InterPro"/>
</dbReference>
<name>A0A1A5YEP8_9BACL</name>
<keyword evidence="1" id="KW-0732">Signal</keyword>
<feature type="chain" id="PRO_5038792133" description="Calcineurin-like phosphoesterase domain-containing protein" evidence="1">
    <location>
        <begin position="28"/>
        <end position="319"/>
    </location>
</feature>
<organism evidence="3 4">
    <name type="scientific">Paenibacillus oryzae</name>
    <dbReference type="NCBI Taxonomy" id="1844972"/>
    <lineage>
        <taxon>Bacteria</taxon>
        <taxon>Bacillati</taxon>
        <taxon>Bacillota</taxon>
        <taxon>Bacilli</taxon>
        <taxon>Bacillales</taxon>
        <taxon>Paenibacillaceae</taxon>
        <taxon>Paenibacillus</taxon>
    </lineage>
</organism>
<accession>A0A1A5YEP8</accession>
<dbReference type="InterPro" id="IPR051918">
    <property type="entry name" value="STPP_CPPED1"/>
</dbReference>
<dbReference type="SUPFAM" id="SSF56300">
    <property type="entry name" value="Metallo-dependent phosphatases"/>
    <property type="match status" value="1"/>
</dbReference>
<dbReference type="EMBL" id="LYPA01000067">
    <property type="protein sequence ID" value="OBR64059.1"/>
    <property type="molecule type" value="Genomic_DNA"/>
</dbReference>
<dbReference type="PANTHER" id="PTHR43143:SF1">
    <property type="entry name" value="SERINE_THREONINE-PROTEIN PHOSPHATASE CPPED1"/>
    <property type="match status" value="1"/>
</dbReference>
<comment type="caution">
    <text evidence="3">The sequence shown here is derived from an EMBL/GenBank/DDBJ whole genome shotgun (WGS) entry which is preliminary data.</text>
</comment>
<evidence type="ECO:0000256" key="1">
    <source>
        <dbReference type="SAM" id="SignalP"/>
    </source>
</evidence>
<keyword evidence="4" id="KW-1185">Reference proteome</keyword>
<dbReference type="Proteomes" id="UP000092024">
    <property type="component" value="Unassembled WGS sequence"/>
</dbReference>
<evidence type="ECO:0000259" key="2">
    <source>
        <dbReference type="Pfam" id="PF00149"/>
    </source>
</evidence>
<feature type="domain" description="Calcineurin-like phosphoesterase" evidence="2">
    <location>
        <begin position="35"/>
        <end position="251"/>
    </location>
</feature>
<dbReference type="Pfam" id="PF00149">
    <property type="entry name" value="Metallophos"/>
    <property type="match status" value="1"/>
</dbReference>
<dbReference type="InterPro" id="IPR029052">
    <property type="entry name" value="Metallo-depent_PP-like"/>
</dbReference>
<dbReference type="AlphaFoldDB" id="A0A1A5YEP8"/>
<gene>
    <name evidence="3" type="ORF">A7K91_20420</name>
</gene>
<protein>
    <recommendedName>
        <fullName evidence="2">Calcineurin-like phosphoesterase domain-containing protein</fullName>
    </recommendedName>
</protein>
<feature type="signal peptide" evidence="1">
    <location>
        <begin position="1"/>
        <end position="27"/>
    </location>
</feature>